<reference evidence="3" key="1">
    <citation type="journal article" date="2020" name="Stud. Mycol.">
        <title>101 Dothideomycetes genomes: a test case for predicting lifestyles and emergence of pathogens.</title>
        <authorList>
            <person name="Haridas S."/>
            <person name="Albert R."/>
            <person name="Binder M."/>
            <person name="Bloem J."/>
            <person name="Labutti K."/>
            <person name="Salamov A."/>
            <person name="Andreopoulos B."/>
            <person name="Baker S."/>
            <person name="Barry K."/>
            <person name="Bills G."/>
            <person name="Bluhm B."/>
            <person name="Cannon C."/>
            <person name="Castanera R."/>
            <person name="Culley D."/>
            <person name="Daum C."/>
            <person name="Ezra D."/>
            <person name="Gonzalez J."/>
            <person name="Henrissat B."/>
            <person name="Kuo A."/>
            <person name="Liang C."/>
            <person name="Lipzen A."/>
            <person name="Lutzoni F."/>
            <person name="Magnuson J."/>
            <person name="Mondo S."/>
            <person name="Nolan M."/>
            <person name="Ohm R."/>
            <person name="Pangilinan J."/>
            <person name="Park H.-J."/>
            <person name="Ramirez L."/>
            <person name="Alfaro M."/>
            <person name="Sun H."/>
            <person name="Tritt A."/>
            <person name="Yoshinaga Y."/>
            <person name="Zwiers L.-H."/>
            <person name="Turgeon B."/>
            <person name="Goodwin S."/>
            <person name="Spatafora J."/>
            <person name="Crous P."/>
            <person name="Grigoriev I."/>
        </authorList>
    </citation>
    <scope>NUCLEOTIDE SEQUENCE</scope>
    <source>
        <strain evidence="3">CBS 115976</strain>
    </source>
</reference>
<dbReference type="AlphaFoldDB" id="A0A6A6U4H0"/>
<feature type="compositionally biased region" description="Basic and acidic residues" evidence="1">
    <location>
        <begin position="461"/>
        <end position="485"/>
    </location>
</feature>
<evidence type="ECO:0000313" key="3">
    <source>
        <dbReference type="EMBL" id="KAF2666183.1"/>
    </source>
</evidence>
<feature type="transmembrane region" description="Helical" evidence="2">
    <location>
        <begin position="256"/>
        <end position="279"/>
    </location>
</feature>
<proteinExistence type="predicted"/>
<dbReference type="OrthoDB" id="5392263at2759"/>
<feature type="region of interest" description="Disordered" evidence="1">
    <location>
        <begin position="460"/>
        <end position="485"/>
    </location>
</feature>
<dbReference type="EMBL" id="MU004239">
    <property type="protein sequence ID" value="KAF2666183.1"/>
    <property type="molecule type" value="Genomic_DNA"/>
</dbReference>
<dbReference type="Proteomes" id="UP000799302">
    <property type="component" value="Unassembled WGS sequence"/>
</dbReference>
<accession>A0A6A6U4H0</accession>
<feature type="transmembrane region" description="Helical" evidence="2">
    <location>
        <begin position="120"/>
        <end position="142"/>
    </location>
</feature>
<keyword evidence="2" id="KW-0812">Transmembrane</keyword>
<organism evidence="3 4">
    <name type="scientific">Microthyrium microscopicum</name>
    <dbReference type="NCBI Taxonomy" id="703497"/>
    <lineage>
        <taxon>Eukaryota</taxon>
        <taxon>Fungi</taxon>
        <taxon>Dikarya</taxon>
        <taxon>Ascomycota</taxon>
        <taxon>Pezizomycotina</taxon>
        <taxon>Dothideomycetes</taxon>
        <taxon>Dothideomycetes incertae sedis</taxon>
        <taxon>Microthyriales</taxon>
        <taxon>Microthyriaceae</taxon>
        <taxon>Microthyrium</taxon>
    </lineage>
</organism>
<keyword evidence="2" id="KW-1133">Transmembrane helix</keyword>
<feature type="transmembrane region" description="Helical" evidence="2">
    <location>
        <begin position="285"/>
        <end position="308"/>
    </location>
</feature>
<feature type="transmembrane region" description="Helical" evidence="2">
    <location>
        <begin position="148"/>
        <end position="171"/>
    </location>
</feature>
<feature type="region of interest" description="Disordered" evidence="1">
    <location>
        <begin position="498"/>
        <end position="517"/>
    </location>
</feature>
<keyword evidence="4" id="KW-1185">Reference proteome</keyword>
<evidence type="ECO:0000313" key="4">
    <source>
        <dbReference type="Proteomes" id="UP000799302"/>
    </source>
</evidence>
<feature type="transmembrane region" description="Helical" evidence="2">
    <location>
        <begin position="320"/>
        <end position="339"/>
    </location>
</feature>
<evidence type="ECO:0000256" key="1">
    <source>
        <dbReference type="SAM" id="MobiDB-lite"/>
    </source>
</evidence>
<name>A0A6A6U4H0_9PEZI</name>
<keyword evidence="2" id="KW-0472">Membrane</keyword>
<protein>
    <submittedName>
        <fullName evidence="3">Uncharacterized protein</fullName>
    </submittedName>
</protein>
<sequence>MLSLRNALYVVCCVGQYEFLGPDDRTKDDLEVQEVPAKLELERRRNRALLLGLLLPLCDSQMQYPTALMELIQKSSIKNSNEGGTTIKWKSKEMQQMIASLTLLLTHISHQLHLLRRREMYPLVISIAWFIVAFIVGVYQSFGQLGNYTVAHSLAVGLLVSFLPVLVLLSVADRNPNGVERCTQLIERWMYNVDAILEHYIGLENSKPSWWTEETDIRLILGEYISSLTGGESAIRAIDSKCLDQMPQEIRKRRKSWWLCWIAGETIVNVAIFAAFTVTFNTPTIGFGCCALSYTLQAALSTVSWIIIGISPRPAEWQRCISLLFNTISACFLILLMMFQTAGIYNSCFCQSSLIGSKFYGGLGHFGGYVQYASPAFYEKAYHVDRFWKSATVFGTINCVGWSMYAFHAWNKSRPLWDEYWGHELEKALPARKRSLAALLGRGSNHSKYEIDPEVLSLQEQSREHALRDEKASRHPKPQDQEVHIANEDQQQVASISDRFEPDTNSQQPVERKDSVVRFQEDQTGSLSVDLEANTGVELCIGLYEWLSG</sequence>
<gene>
    <name evidence="3" type="ORF">BT63DRAFT_458547</name>
</gene>
<evidence type="ECO:0000256" key="2">
    <source>
        <dbReference type="SAM" id="Phobius"/>
    </source>
</evidence>